<dbReference type="GeneID" id="19272957"/>
<dbReference type="InterPro" id="IPR036291">
    <property type="entry name" value="NAD(P)-bd_dom_sf"/>
</dbReference>
<dbReference type="EMBL" id="KI912113">
    <property type="protein sequence ID" value="ETS80415.1"/>
    <property type="molecule type" value="Genomic_DNA"/>
</dbReference>
<evidence type="ECO:0000313" key="2">
    <source>
        <dbReference type="Proteomes" id="UP000030651"/>
    </source>
</evidence>
<organism evidence="1 2">
    <name type="scientific">Pestalotiopsis fici (strain W106-1 / CGMCC3.15140)</name>
    <dbReference type="NCBI Taxonomy" id="1229662"/>
    <lineage>
        <taxon>Eukaryota</taxon>
        <taxon>Fungi</taxon>
        <taxon>Dikarya</taxon>
        <taxon>Ascomycota</taxon>
        <taxon>Pezizomycotina</taxon>
        <taxon>Sordariomycetes</taxon>
        <taxon>Xylariomycetidae</taxon>
        <taxon>Amphisphaeriales</taxon>
        <taxon>Sporocadaceae</taxon>
        <taxon>Pestalotiopsis</taxon>
    </lineage>
</organism>
<keyword evidence="2" id="KW-1185">Reference proteome</keyword>
<dbReference type="KEGG" id="pfy:PFICI_07944"/>
<dbReference type="Pfam" id="PF00106">
    <property type="entry name" value="adh_short"/>
    <property type="match status" value="1"/>
</dbReference>
<protein>
    <recommendedName>
        <fullName evidence="3">Short chain dehydrogenase</fullName>
    </recommendedName>
</protein>
<reference evidence="2" key="1">
    <citation type="journal article" date="2015" name="BMC Genomics">
        <title>Genomic and transcriptomic analysis of the endophytic fungus Pestalotiopsis fici reveals its lifestyle and high potential for synthesis of natural products.</title>
        <authorList>
            <person name="Wang X."/>
            <person name="Zhang X."/>
            <person name="Liu L."/>
            <person name="Xiang M."/>
            <person name="Wang W."/>
            <person name="Sun X."/>
            <person name="Che Y."/>
            <person name="Guo L."/>
            <person name="Liu G."/>
            <person name="Guo L."/>
            <person name="Wang C."/>
            <person name="Yin W.B."/>
            <person name="Stadler M."/>
            <person name="Zhang X."/>
            <person name="Liu X."/>
        </authorList>
    </citation>
    <scope>NUCLEOTIDE SEQUENCE [LARGE SCALE GENOMIC DNA]</scope>
    <source>
        <strain evidence="2">W106-1 / CGMCC3.15140</strain>
    </source>
</reference>
<evidence type="ECO:0000313" key="1">
    <source>
        <dbReference type="EMBL" id="ETS80415.1"/>
    </source>
</evidence>
<dbReference type="RefSeq" id="XP_007834716.1">
    <property type="nucleotide sequence ID" value="XM_007836525.1"/>
</dbReference>
<dbReference type="eggNOG" id="KOG1611">
    <property type="taxonomic scope" value="Eukaryota"/>
</dbReference>
<dbReference type="PRINTS" id="PR00081">
    <property type="entry name" value="GDHRDH"/>
</dbReference>
<name>W3X2W1_PESFW</name>
<accession>W3X2W1</accession>
<dbReference type="InterPro" id="IPR002347">
    <property type="entry name" value="SDR_fam"/>
</dbReference>
<proteinExistence type="predicted"/>
<dbReference type="AlphaFoldDB" id="W3X2W1"/>
<dbReference type="Gene3D" id="3.40.50.720">
    <property type="entry name" value="NAD(P)-binding Rossmann-like Domain"/>
    <property type="match status" value="1"/>
</dbReference>
<sequence length="272" mass="28856">MSVYVITGVSKGIGFEFLKQLSEDKNNLFVGIVRDKVGTEKKIAAELGERPNVHILQGDLTKYATLKAAAAEVAKIVGDRGIDYLVANGGLVPSFDAYGPVSALADKVEETDAGAAETFATNVTGNLHLFNLLVPLVKKGKAKKVITISSGVGDVDLTNQCEIDVGPIYAASKAAMNIIVAKFNAEYKKDGILFLAISPGLVEVGRYADATPEQMAGMMGFVGKLAVYAPDFKGPITPEESVKAVRSVWEKASIEDGYGGAFISHLGNKQWV</sequence>
<dbReference type="CDD" id="cd05325">
    <property type="entry name" value="carb_red_sniffer_like_SDR_c"/>
    <property type="match status" value="1"/>
</dbReference>
<dbReference type="OrthoDB" id="7289984at2759"/>
<dbReference type="PANTHER" id="PTHR45458:SF3">
    <property type="entry name" value="CHAIN DEHYDROGENASE (ATSC), PUTATIVE-RELATED"/>
    <property type="match status" value="1"/>
</dbReference>
<gene>
    <name evidence="1" type="ORF">PFICI_07944</name>
</gene>
<dbReference type="InterPro" id="IPR052184">
    <property type="entry name" value="SDR_enzymes"/>
</dbReference>
<dbReference type="GO" id="GO:0016616">
    <property type="term" value="F:oxidoreductase activity, acting on the CH-OH group of donors, NAD or NADP as acceptor"/>
    <property type="evidence" value="ECO:0007669"/>
    <property type="project" value="TreeGrafter"/>
</dbReference>
<dbReference type="HOGENOM" id="CLU_010194_9_2_1"/>
<dbReference type="InParanoid" id="W3X2W1"/>
<dbReference type="Proteomes" id="UP000030651">
    <property type="component" value="Unassembled WGS sequence"/>
</dbReference>
<evidence type="ECO:0008006" key="3">
    <source>
        <dbReference type="Google" id="ProtNLM"/>
    </source>
</evidence>
<dbReference type="OMA" id="TNQCEID"/>
<dbReference type="SUPFAM" id="SSF51735">
    <property type="entry name" value="NAD(P)-binding Rossmann-fold domains"/>
    <property type="match status" value="1"/>
</dbReference>
<dbReference type="PANTHER" id="PTHR45458">
    <property type="entry name" value="SHORT-CHAIN DEHYDROGENASE/REDUCTASE SDR"/>
    <property type="match status" value="1"/>
</dbReference>